<dbReference type="Proteomes" id="UP000326601">
    <property type="component" value="Segment"/>
</dbReference>
<dbReference type="InterPro" id="IPR036412">
    <property type="entry name" value="HAD-like_sf"/>
</dbReference>
<feature type="domain" description="Polynucleotide kinase PNKP phosphatase" evidence="1">
    <location>
        <begin position="157"/>
        <end position="286"/>
    </location>
</feature>
<evidence type="ECO:0000259" key="1">
    <source>
        <dbReference type="Pfam" id="PF25109"/>
    </source>
</evidence>
<dbReference type="SUPFAM" id="SSF56784">
    <property type="entry name" value="HAD-like"/>
    <property type="match status" value="1"/>
</dbReference>
<accession>A0A5P8PJ38</accession>
<keyword evidence="2" id="KW-0418">Kinase</keyword>
<dbReference type="Pfam" id="PF25109">
    <property type="entry name" value="HAD_PNKP"/>
    <property type="match status" value="1"/>
</dbReference>
<evidence type="ECO:0000313" key="2">
    <source>
        <dbReference type="EMBL" id="QFR56694.1"/>
    </source>
</evidence>
<keyword evidence="3" id="KW-1185">Reference proteome</keyword>
<dbReference type="InterPro" id="IPR027417">
    <property type="entry name" value="P-loop_NTPase"/>
</dbReference>
<dbReference type="GO" id="GO:0016301">
    <property type="term" value="F:kinase activity"/>
    <property type="evidence" value="ECO:0007669"/>
    <property type="project" value="UniProtKB-KW"/>
</dbReference>
<organism evidence="2 3">
    <name type="scientific">Stenotrophomonas phage Mendera</name>
    <dbReference type="NCBI Taxonomy" id="2650877"/>
    <lineage>
        <taxon>Viruses</taxon>
        <taxon>Duplodnaviria</taxon>
        <taxon>Heunggongvirae</taxon>
        <taxon>Uroviricota</taxon>
        <taxon>Caudoviricetes</taxon>
        <taxon>Menderavirus</taxon>
        <taxon>Menderavirus mendera</taxon>
    </lineage>
</organism>
<reference evidence="3" key="1">
    <citation type="submission" date="2019-06" db="EMBL/GenBank/DDBJ databases">
        <title>Complete genome sequence of Stenotrophomonas phage Mendera.</title>
        <authorList>
            <person name="Garza K."/>
            <person name="Newkirk H."/>
            <person name="Moreland R."/>
            <person name="Liu M."/>
            <person name="Ramsey J."/>
            <person name="Gonzalez C.F."/>
            <person name="Leavitt J."/>
        </authorList>
    </citation>
    <scope>NUCLEOTIDE SEQUENCE [LARGE SCALE GENOMIC DNA]</scope>
</reference>
<dbReference type="Gene3D" id="3.40.50.1000">
    <property type="entry name" value="HAD superfamily/HAD-like"/>
    <property type="match status" value="1"/>
</dbReference>
<dbReference type="InterPro" id="IPR023214">
    <property type="entry name" value="HAD_sf"/>
</dbReference>
<dbReference type="Gene3D" id="3.40.50.300">
    <property type="entry name" value="P-loop containing nucleotide triphosphate hydrolases"/>
    <property type="match status" value="1"/>
</dbReference>
<gene>
    <name evidence="2" type="ORF">CPT_Mendera_168</name>
</gene>
<name>A0A5P8PJ38_9CAUD</name>
<protein>
    <submittedName>
        <fullName evidence="2">Polynucleotide kinase</fullName>
    </submittedName>
</protein>
<dbReference type="InterPro" id="IPR056782">
    <property type="entry name" value="HAD_PNKP"/>
</dbReference>
<keyword evidence="2" id="KW-0808">Transferase</keyword>
<dbReference type="EMBL" id="MN098328">
    <property type="protein sequence ID" value="QFR56694.1"/>
    <property type="molecule type" value="Genomic_DNA"/>
</dbReference>
<proteinExistence type="predicted"/>
<dbReference type="Pfam" id="PF13671">
    <property type="entry name" value="AAA_33"/>
    <property type="match status" value="1"/>
</dbReference>
<sequence length="293" mass="33654">MKAFITVGVSCSGKTTWAEARQREFGDTIICRDNIRWAIMEQRGLIPCWANWKWKDEKLVTQQQNYEIEAAAAIGLNMVIADTNLNASRRAALREKLESLGYNVQFKIFDDITLDEALRRDAARLNGVGAHIIHKQWVDFNEQFGLDRYEPVPGARACVIVDIDGTVAIMRDRSAYDWSRVGEDDRNTLACLAVKAYHQAGIRVVFVSGRDAVCEPQTRRWLKDTFGDMPFFLFMRGIGEQRKDTIIKREIFDLHIRDNYNVLGVLDDRPSVARMWRDLGLNVVQFGNPYVEF</sequence>
<dbReference type="SUPFAM" id="SSF52540">
    <property type="entry name" value="P-loop containing nucleoside triphosphate hydrolases"/>
    <property type="match status" value="1"/>
</dbReference>
<evidence type="ECO:0000313" key="3">
    <source>
        <dbReference type="Proteomes" id="UP000326601"/>
    </source>
</evidence>